<keyword evidence="2" id="KW-1185">Reference proteome</keyword>
<dbReference type="Proteomes" id="UP000887458">
    <property type="component" value="Unassembled WGS sequence"/>
</dbReference>
<gene>
    <name evidence="1" type="ORF">DERP_004835</name>
</gene>
<sequence length="90" mass="10324">MIDSSKSRLAGKLFDKDQFLFHRGCPLTIINIDIATKPFGSRFASDQFEYNCELYAYNCNSPGKRRPSIVCSEPRSFSRPKCNVIFDTVY</sequence>
<protein>
    <recommendedName>
        <fullName evidence="3">CUB domain-containing protein</fullName>
    </recommendedName>
</protein>
<name>A0ABQ8JTI5_DERPT</name>
<dbReference type="EMBL" id="NJHN03000017">
    <property type="protein sequence ID" value="KAH9425621.1"/>
    <property type="molecule type" value="Genomic_DNA"/>
</dbReference>
<reference evidence="1 2" key="1">
    <citation type="journal article" date="2018" name="J. Allergy Clin. Immunol.">
        <title>High-quality assembly of Dermatophagoides pteronyssinus genome and transcriptome reveals a wide range of novel allergens.</title>
        <authorList>
            <person name="Liu X.Y."/>
            <person name="Yang K.Y."/>
            <person name="Wang M.Q."/>
            <person name="Kwok J.S."/>
            <person name="Zeng X."/>
            <person name="Yang Z."/>
            <person name="Xiao X.J."/>
            <person name="Lau C.P."/>
            <person name="Li Y."/>
            <person name="Huang Z.M."/>
            <person name="Ba J.G."/>
            <person name="Yim A.K."/>
            <person name="Ouyang C.Y."/>
            <person name="Ngai S.M."/>
            <person name="Chan T.F."/>
            <person name="Leung E.L."/>
            <person name="Liu L."/>
            <person name="Liu Z.G."/>
            <person name="Tsui S.K."/>
        </authorList>
    </citation>
    <scope>NUCLEOTIDE SEQUENCE [LARGE SCALE GENOMIC DNA]</scope>
    <source>
        <strain evidence="1">Derp</strain>
    </source>
</reference>
<comment type="caution">
    <text evidence="1">The sequence shown here is derived from an EMBL/GenBank/DDBJ whole genome shotgun (WGS) entry which is preliminary data.</text>
</comment>
<evidence type="ECO:0000313" key="2">
    <source>
        <dbReference type="Proteomes" id="UP000887458"/>
    </source>
</evidence>
<reference evidence="1 2" key="2">
    <citation type="journal article" date="2022" name="Mol. Biol. Evol.">
        <title>Comparative Genomics Reveals Insights into the Divergent Evolution of Astigmatic Mites and Household Pest Adaptations.</title>
        <authorList>
            <person name="Xiong Q."/>
            <person name="Wan A.T."/>
            <person name="Liu X."/>
            <person name="Fung C.S."/>
            <person name="Xiao X."/>
            <person name="Malainual N."/>
            <person name="Hou J."/>
            <person name="Wang L."/>
            <person name="Wang M."/>
            <person name="Yang K.Y."/>
            <person name="Cui Y."/>
            <person name="Leung E.L."/>
            <person name="Nong W."/>
            <person name="Shin S.K."/>
            <person name="Au S.W."/>
            <person name="Jeong K.Y."/>
            <person name="Chew F.T."/>
            <person name="Hui J.H."/>
            <person name="Leung T.F."/>
            <person name="Tungtrongchitr A."/>
            <person name="Zhong N."/>
            <person name="Liu Z."/>
            <person name="Tsui S.K."/>
        </authorList>
    </citation>
    <scope>NUCLEOTIDE SEQUENCE [LARGE SCALE GENOMIC DNA]</scope>
    <source>
        <strain evidence="1">Derp</strain>
    </source>
</reference>
<evidence type="ECO:0000313" key="1">
    <source>
        <dbReference type="EMBL" id="KAH9425621.1"/>
    </source>
</evidence>
<organism evidence="1 2">
    <name type="scientific">Dermatophagoides pteronyssinus</name>
    <name type="common">European house dust mite</name>
    <dbReference type="NCBI Taxonomy" id="6956"/>
    <lineage>
        <taxon>Eukaryota</taxon>
        <taxon>Metazoa</taxon>
        <taxon>Ecdysozoa</taxon>
        <taxon>Arthropoda</taxon>
        <taxon>Chelicerata</taxon>
        <taxon>Arachnida</taxon>
        <taxon>Acari</taxon>
        <taxon>Acariformes</taxon>
        <taxon>Sarcoptiformes</taxon>
        <taxon>Astigmata</taxon>
        <taxon>Psoroptidia</taxon>
        <taxon>Analgoidea</taxon>
        <taxon>Pyroglyphidae</taxon>
        <taxon>Dermatophagoidinae</taxon>
        <taxon>Dermatophagoides</taxon>
    </lineage>
</organism>
<accession>A0ABQ8JTI5</accession>
<evidence type="ECO:0008006" key="3">
    <source>
        <dbReference type="Google" id="ProtNLM"/>
    </source>
</evidence>
<proteinExistence type="predicted"/>